<dbReference type="InterPro" id="IPR007428">
    <property type="entry name" value="MlaA"/>
</dbReference>
<organism evidence="4 5">
    <name type="scientific">Saccharibacter floricola DSM 15669</name>
    <dbReference type="NCBI Taxonomy" id="1123227"/>
    <lineage>
        <taxon>Bacteria</taxon>
        <taxon>Pseudomonadati</taxon>
        <taxon>Pseudomonadota</taxon>
        <taxon>Alphaproteobacteria</taxon>
        <taxon>Acetobacterales</taxon>
        <taxon>Acetobacteraceae</taxon>
        <taxon>Saccharibacter</taxon>
    </lineage>
</organism>
<reference evidence="4" key="1">
    <citation type="submission" date="2013-04" db="EMBL/GenBank/DDBJ databases">
        <title>The genome sequencing project of 58 acetic acid bacteria.</title>
        <authorList>
            <person name="Okamoto-Kainuma A."/>
            <person name="Ishikawa M."/>
            <person name="Umino S."/>
            <person name="Koizumi Y."/>
            <person name="Shiwa Y."/>
            <person name="Yoshikawa H."/>
            <person name="Matsutani M."/>
            <person name="Matsushita K."/>
        </authorList>
    </citation>
    <scope>NUCLEOTIDE SEQUENCE</scope>
    <source>
        <strain evidence="4">DSM 15669</strain>
    </source>
</reference>
<name>A0ABQ0P0X2_9PROT</name>
<feature type="chain" id="PRO_5045632076" evidence="3">
    <location>
        <begin position="28"/>
        <end position="260"/>
    </location>
</feature>
<evidence type="ECO:0000256" key="3">
    <source>
        <dbReference type="SAM" id="SignalP"/>
    </source>
</evidence>
<dbReference type="Pfam" id="PF04333">
    <property type="entry name" value="MlaA"/>
    <property type="match status" value="1"/>
</dbReference>
<proteinExistence type="inferred from homology"/>
<keyword evidence="5" id="KW-1185">Reference proteome</keyword>
<dbReference type="PRINTS" id="PR01805">
    <property type="entry name" value="VACJLIPOPROT"/>
</dbReference>
<dbReference type="Proteomes" id="UP001062901">
    <property type="component" value="Unassembled WGS sequence"/>
</dbReference>
<feature type="signal peptide" evidence="3">
    <location>
        <begin position="1"/>
        <end position="27"/>
    </location>
</feature>
<dbReference type="PANTHER" id="PTHR30035">
    <property type="entry name" value="LIPOPROTEIN VACJ-RELATED"/>
    <property type="match status" value="1"/>
</dbReference>
<evidence type="ECO:0000256" key="2">
    <source>
        <dbReference type="ARBA" id="ARBA00022729"/>
    </source>
</evidence>
<dbReference type="PANTHER" id="PTHR30035:SF3">
    <property type="entry name" value="INTERMEMBRANE PHOSPHOLIPID TRANSPORT SYSTEM LIPOPROTEIN MLAA"/>
    <property type="match status" value="1"/>
</dbReference>
<keyword evidence="4" id="KW-0449">Lipoprotein</keyword>
<comment type="similarity">
    <text evidence="1">Belongs to the MlaA family.</text>
</comment>
<sequence>MQRKRSKTSATRALAGCLALLSVGACGSLRNPPPKDPEALEDYKAANDPYEPLNRKMFLVNMVAYKFALRPMGKAWRDNVPKFFRNTVDNVNETWGQPSTFFSDVGAGKPRRAGDSFMRFLINMSAGVAGFFDVASFTSYKNHTTDPGMTMGVWGIKSGPYVFLPGIGPSNFRDSIGYALGQALVPINYVPSGYGLIDFNWAYNILGDFNNFSNQIDQLDQLEHQSLDPYAFMRSAWQQKRQSDIDALKADNRATVPDWY</sequence>
<evidence type="ECO:0000256" key="1">
    <source>
        <dbReference type="ARBA" id="ARBA00010634"/>
    </source>
</evidence>
<evidence type="ECO:0000313" key="4">
    <source>
        <dbReference type="EMBL" id="GBQ08266.1"/>
    </source>
</evidence>
<protein>
    <submittedName>
        <fullName evidence="4">Lipoprotein</fullName>
    </submittedName>
</protein>
<accession>A0ABQ0P0X2</accession>
<evidence type="ECO:0000313" key="5">
    <source>
        <dbReference type="Proteomes" id="UP001062901"/>
    </source>
</evidence>
<dbReference type="EMBL" id="BAQD01000087">
    <property type="protein sequence ID" value="GBQ08266.1"/>
    <property type="molecule type" value="Genomic_DNA"/>
</dbReference>
<keyword evidence="2 3" id="KW-0732">Signal</keyword>
<dbReference type="PROSITE" id="PS51257">
    <property type="entry name" value="PROKAR_LIPOPROTEIN"/>
    <property type="match status" value="1"/>
</dbReference>
<comment type="caution">
    <text evidence="4">The sequence shown here is derived from an EMBL/GenBank/DDBJ whole genome shotgun (WGS) entry which is preliminary data.</text>
</comment>
<gene>
    <name evidence="4" type="ORF">AA15669_1708</name>
</gene>